<keyword evidence="1" id="KW-0863">Zinc-finger</keyword>
<dbReference type="Pfam" id="PF00098">
    <property type="entry name" value="zf-CCHC"/>
    <property type="match status" value="2"/>
</dbReference>
<feature type="compositionally biased region" description="Basic and acidic residues" evidence="2">
    <location>
        <begin position="284"/>
        <end position="300"/>
    </location>
</feature>
<dbReference type="Proteomes" id="UP000479190">
    <property type="component" value="Unassembled WGS sequence"/>
</dbReference>
<accession>A0A6H5I0R0</accession>
<feature type="region of interest" description="Disordered" evidence="2">
    <location>
        <begin position="215"/>
        <end position="307"/>
    </location>
</feature>
<feature type="region of interest" description="Disordered" evidence="2">
    <location>
        <begin position="106"/>
        <end position="125"/>
    </location>
</feature>
<evidence type="ECO:0000313" key="5">
    <source>
        <dbReference type="Proteomes" id="UP000479190"/>
    </source>
</evidence>
<dbReference type="SMART" id="SM00343">
    <property type="entry name" value="ZnF_C2HC"/>
    <property type="match status" value="2"/>
</dbReference>
<feature type="compositionally biased region" description="Low complexity" evidence="2">
    <location>
        <begin position="391"/>
        <end position="404"/>
    </location>
</feature>
<dbReference type="EMBL" id="CADCXV010000347">
    <property type="protein sequence ID" value="CAB0029778.1"/>
    <property type="molecule type" value="Genomic_DNA"/>
</dbReference>
<feature type="compositionally biased region" description="Basic residues" evidence="2">
    <location>
        <begin position="658"/>
        <end position="670"/>
    </location>
</feature>
<feature type="compositionally biased region" description="Basic and acidic residues" evidence="2">
    <location>
        <begin position="420"/>
        <end position="432"/>
    </location>
</feature>
<dbReference type="Gene3D" id="4.10.60.10">
    <property type="entry name" value="Zinc finger, CCHC-type"/>
    <property type="match status" value="1"/>
</dbReference>
<dbReference type="InterPro" id="IPR001878">
    <property type="entry name" value="Znf_CCHC"/>
</dbReference>
<dbReference type="PROSITE" id="PS50158">
    <property type="entry name" value="ZF_CCHC"/>
    <property type="match status" value="2"/>
</dbReference>
<name>A0A6H5I0R0_9HYME</name>
<feature type="region of interest" description="Disordered" evidence="2">
    <location>
        <begin position="652"/>
        <end position="683"/>
    </location>
</feature>
<reference evidence="4 5" key="1">
    <citation type="submission" date="2020-02" db="EMBL/GenBank/DDBJ databases">
        <authorList>
            <person name="Ferguson B K."/>
        </authorList>
    </citation>
    <scope>NUCLEOTIDE SEQUENCE [LARGE SCALE GENOMIC DNA]</scope>
</reference>
<feature type="domain" description="CCHC-type" evidence="3">
    <location>
        <begin position="767"/>
        <end position="783"/>
    </location>
</feature>
<organism evidence="4 5">
    <name type="scientific">Trichogramma brassicae</name>
    <dbReference type="NCBI Taxonomy" id="86971"/>
    <lineage>
        <taxon>Eukaryota</taxon>
        <taxon>Metazoa</taxon>
        <taxon>Ecdysozoa</taxon>
        <taxon>Arthropoda</taxon>
        <taxon>Hexapoda</taxon>
        <taxon>Insecta</taxon>
        <taxon>Pterygota</taxon>
        <taxon>Neoptera</taxon>
        <taxon>Endopterygota</taxon>
        <taxon>Hymenoptera</taxon>
        <taxon>Apocrita</taxon>
        <taxon>Proctotrupomorpha</taxon>
        <taxon>Chalcidoidea</taxon>
        <taxon>Trichogrammatidae</taxon>
        <taxon>Trichogramma</taxon>
    </lineage>
</organism>
<dbReference type="SUPFAM" id="SSF57756">
    <property type="entry name" value="Retrovirus zinc finger-like domains"/>
    <property type="match status" value="1"/>
</dbReference>
<dbReference type="PANTHER" id="PTHR33223">
    <property type="entry name" value="CCHC-TYPE DOMAIN-CONTAINING PROTEIN"/>
    <property type="match status" value="1"/>
</dbReference>
<dbReference type="Pfam" id="PF03732">
    <property type="entry name" value="Retrotrans_gag"/>
    <property type="match status" value="1"/>
</dbReference>
<gene>
    <name evidence="4" type="ORF">TBRA_LOCUS1804</name>
</gene>
<dbReference type="GO" id="GO:0008270">
    <property type="term" value="F:zinc ion binding"/>
    <property type="evidence" value="ECO:0007669"/>
    <property type="project" value="UniProtKB-KW"/>
</dbReference>
<feature type="domain" description="CCHC-type" evidence="3">
    <location>
        <begin position="750"/>
        <end position="765"/>
    </location>
</feature>
<evidence type="ECO:0000256" key="1">
    <source>
        <dbReference type="PROSITE-ProRule" id="PRU00047"/>
    </source>
</evidence>
<dbReference type="OrthoDB" id="1706811at2759"/>
<sequence length="825" mass="92406">MSADAHAQQMEILLATRSGRRVRREISFLAYGEMRRRLRDIHFVSDLGDEGEVRDRLLRVMLREFAEMTNVVPWYESDEARARSNTSFGSRMAPEMADNLIDLENEEEPESTDRRVQFSSRVSTPISSPATLARTTMSTTTCSTTCATSSTSTVMTTGARCFGDAANYSRASTLPQVRLNQTFGGILAHPIQFEYYSAERVRTLRTSAPAPNYIQQQELERVRNSAVENTENPRDSYTRQDRRRSNDSARNHARVDMPVSDSRNHTSSYVDTSESDDVFVTPHARFDESRSARRTNRENTRAANNTPIQTCSQAAGCSRDHSSRIPVRLHQETMTSPARAAYVDQARRAAADEQRRRNFQYVPMQRSFVPPARTRSPELPSASESIAWTASHTSYSSSEGPSGSAQFDSQRRSKKRRRTNGRDDVPTSKSSDVKQREALKLLRSWNLSFSGEGEEDEAEEFLDRLCDCLDGAGLSINSVLKALRCIFTKRASRWFSTVKRDITTWHEFRERFTRQFIVEYDAGTLLSDLLRRTQAKGERISDFIMSVRFIVDRFQRPPRVEEVVEIAYNNLLPEYRRAISDRLVDTLDRLESYGLAWERQRAINSRYVPPPTADKMTVKGAAFKPPTSARVKVAAATTVSDDDVDVVAEVKSDATQKKQAKKGKNNKLKGKAPAAKNAQSAPLDEELLARWRAMKSTLTAEAESEQTTHQAAAMQTTYASAARAGASTSNAPPRATQQVAGAQPSFAGACFKCQLPGHRANECPSVKCYNCGKQGHISRSCPSKAAKEEPSCCVCGTRGVSFQQCVKCEEFRRYLENLNQGGKAT</sequence>
<keyword evidence="1" id="KW-0479">Metal-binding</keyword>
<feature type="region of interest" description="Disordered" evidence="2">
    <location>
        <begin position="348"/>
        <end position="432"/>
    </location>
</feature>
<evidence type="ECO:0000259" key="3">
    <source>
        <dbReference type="PROSITE" id="PS50158"/>
    </source>
</evidence>
<dbReference type="GO" id="GO:0003676">
    <property type="term" value="F:nucleic acid binding"/>
    <property type="evidence" value="ECO:0007669"/>
    <property type="project" value="InterPro"/>
</dbReference>
<feature type="compositionally biased region" description="Basic and acidic residues" evidence="2">
    <location>
        <begin position="231"/>
        <end position="255"/>
    </location>
</feature>
<protein>
    <recommendedName>
        <fullName evidence="3">CCHC-type domain-containing protein</fullName>
    </recommendedName>
</protein>
<proteinExistence type="predicted"/>
<evidence type="ECO:0000256" key="2">
    <source>
        <dbReference type="SAM" id="MobiDB-lite"/>
    </source>
</evidence>
<dbReference type="InterPro" id="IPR005162">
    <property type="entry name" value="Retrotrans_gag_dom"/>
</dbReference>
<dbReference type="InterPro" id="IPR036875">
    <property type="entry name" value="Znf_CCHC_sf"/>
</dbReference>
<evidence type="ECO:0000313" key="4">
    <source>
        <dbReference type="EMBL" id="CAB0029778.1"/>
    </source>
</evidence>
<keyword evidence="1" id="KW-0862">Zinc</keyword>
<dbReference type="PANTHER" id="PTHR33223:SF6">
    <property type="entry name" value="CCHC-TYPE DOMAIN-CONTAINING PROTEIN"/>
    <property type="match status" value="1"/>
</dbReference>
<dbReference type="AlphaFoldDB" id="A0A6H5I0R0"/>
<keyword evidence="5" id="KW-1185">Reference proteome</keyword>